<dbReference type="Proteomes" id="UP000648663">
    <property type="component" value="Unassembled WGS sequence"/>
</dbReference>
<accession>A0ABQ2G6V4</accession>
<feature type="region of interest" description="Disordered" evidence="1">
    <location>
        <begin position="1"/>
        <end position="42"/>
    </location>
</feature>
<organism evidence="3 4">
    <name type="scientific">Modestobacter marinus</name>
    <dbReference type="NCBI Taxonomy" id="477641"/>
    <lineage>
        <taxon>Bacteria</taxon>
        <taxon>Bacillati</taxon>
        <taxon>Actinomycetota</taxon>
        <taxon>Actinomycetes</taxon>
        <taxon>Geodermatophilales</taxon>
        <taxon>Geodermatophilaceae</taxon>
        <taxon>Modestobacter</taxon>
    </lineage>
</organism>
<feature type="transmembrane region" description="Helical" evidence="2">
    <location>
        <begin position="119"/>
        <end position="137"/>
    </location>
</feature>
<dbReference type="Pfam" id="PF03729">
    <property type="entry name" value="DUF308"/>
    <property type="match status" value="1"/>
</dbReference>
<proteinExistence type="predicted"/>
<name>A0ABQ2G6V4_9ACTN</name>
<keyword evidence="2" id="KW-0472">Membrane</keyword>
<comment type="caution">
    <text evidence="3">The sequence shown here is derived from an EMBL/GenBank/DDBJ whole genome shotgun (WGS) entry which is preliminary data.</text>
</comment>
<evidence type="ECO:0000313" key="4">
    <source>
        <dbReference type="Proteomes" id="UP000648663"/>
    </source>
</evidence>
<feature type="transmembrane region" description="Helical" evidence="2">
    <location>
        <begin position="198"/>
        <end position="220"/>
    </location>
</feature>
<evidence type="ECO:0000256" key="1">
    <source>
        <dbReference type="SAM" id="MobiDB-lite"/>
    </source>
</evidence>
<gene>
    <name evidence="3" type="ORF">GCM10011589_37970</name>
</gene>
<protein>
    <recommendedName>
        <fullName evidence="5">Sulfate permease</fullName>
    </recommendedName>
</protein>
<dbReference type="InterPro" id="IPR005325">
    <property type="entry name" value="DUF308_memb"/>
</dbReference>
<feature type="transmembrane region" description="Helical" evidence="2">
    <location>
        <begin position="143"/>
        <end position="165"/>
    </location>
</feature>
<dbReference type="EMBL" id="BMMI01000007">
    <property type="protein sequence ID" value="GGL78315.1"/>
    <property type="molecule type" value="Genomic_DNA"/>
</dbReference>
<feature type="transmembrane region" description="Helical" evidence="2">
    <location>
        <begin position="92"/>
        <end position="112"/>
    </location>
</feature>
<sequence>MQSGDGQPTGSPPRARAPGREDAPADGSPSSGEPVGHLARQARHVRNTREGWTMTTTMERRRTALDIAVGVLLIIAAVILLGNVVFATLVSVLLLGWTALVSGIVMVVGTLVRLRSGASWTVALGGVVLAVLGLFILRNSAIGALTLTLIAGSMFLTTGLVRVFAASVVPEARGLLIVSGLISAGLGLWVLLNLTTASLTLLGTLLALQTLVEGVTLVAVGRVRPMPAGPDMGNASPTDGSHSMA</sequence>
<evidence type="ECO:0000256" key="2">
    <source>
        <dbReference type="SAM" id="Phobius"/>
    </source>
</evidence>
<feature type="transmembrane region" description="Helical" evidence="2">
    <location>
        <begin position="172"/>
        <end position="192"/>
    </location>
</feature>
<keyword evidence="2" id="KW-0812">Transmembrane</keyword>
<dbReference type="InterPro" id="IPR052712">
    <property type="entry name" value="Acid_resist_chaperone_HdeD"/>
</dbReference>
<keyword evidence="4" id="KW-1185">Reference proteome</keyword>
<evidence type="ECO:0008006" key="5">
    <source>
        <dbReference type="Google" id="ProtNLM"/>
    </source>
</evidence>
<dbReference type="PANTHER" id="PTHR34989:SF1">
    <property type="entry name" value="PROTEIN HDED"/>
    <property type="match status" value="1"/>
</dbReference>
<feature type="transmembrane region" description="Helical" evidence="2">
    <location>
        <begin position="64"/>
        <end position="86"/>
    </location>
</feature>
<dbReference type="PANTHER" id="PTHR34989">
    <property type="entry name" value="PROTEIN HDED"/>
    <property type="match status" value="1"/>
</dbReference>
<evidence type="ECO:0000313" key="3">
    <source>
        <dbReference type="EMBL" id="GGL78315.1"/>
    </source>
</evidence>
<reference evidence="4" key="1">
    <citation type="journal article" date="2019" name="Int. J. Syst. Evol. Microbiol.">
        <title>The Global Catalogue of Microorganisms (GCM) 10K type strain sequencing project: providing services to taxonomists for standard genome sequencing and annotation.</title>
        <authorList>
            <consortium name="The Broad Institute Genomics Platform"/>
            <consortium name="The Broad Institute Genome Sequencing Center for Infectious Disease"/>
            <person name="Wu L."/>
            <person name="Ma J."/>
        </authorList>
    </citation>
    <scope>NUCLEOTIDE SEQUENCE [LARGE SCALE GENOMIC DNA]</scope>
    <source>
        <strain evidence="4">CGMCC 4.5581</strain>
    </source>
</reference>
<keyword evidence="2" id="KW-1133">Transmembrane helix</keyword>